<keyword evidence="1" id="KW-1133">Transmembrane helix</keyword>
<keyword evidence="1" id="KW-0812">Transmembrane</keyword>
<sequence length="764" mass="85207">MRPYLTVIYDSFHEAFVSRVLYILLLVLTLVLLAVAPFGYDELKPALFHRMSVRDIPGFLEELRKQEAAESPSPGKHIMTIAGEPLQRLVHDDEKEDDGPSRLSGRQVDEFVQGLNDLLTRTDLYDTEAWQKIALNKQCQDAIEEGPENLPTQDLVEFNRMLMHQAFFVQLGPIPKEELYLKYALFQFPEPLPISKSLFEMAVNLTLAGFIDIIVGMLAIFVAILVTAPIIPRTFEPGAIDLLLSKPVSRSLLVLAKYFGGCVFILLTVSYFIFGLWLIVGWRFDVWSQPLLLCIPIFMFQFAIYYAVSTFAGVVWRNSIVSIVVTVLFFLACFTVGTTKVFMEETAINPTRLIRLVPTDDALVGVTQNGKFVQWNETQRTWDDVLISEQRRGPASIVMQSVLVGPIFDAPSQSLMYLEQPANRGRMRRMGSSGGQFKTAKWTGNWVAANVPNPPTNSSWIMKDSEENVLVVGSAGVHRYAGNGEEKKANFLGFDIPLGGKNAFTRLGPDDGIPYLSPFAAAIDPTSNQILVANQGKLYLLRPKEDGKYVVQQETEREAKGSVIVGLTPKVAIVATEEGDLEIRDGQTLELLNTIRPTGNLSPAAVETSLDGEKLAVLFHSGDLWRYDTGAGQGRWTDSDASAVAFDKDRILIANAKTHVRIENLETGKIEQAYTPIADSWRLAYDWIIAPIYYVFPKPGELNKLVKYLLTEESNNATFAGLESLGDLREVQSTDDIFQPVIHNAIFIAVMLTITCVYVSRLDL</sequence>
<dbReference type="SUPFAM" id="SSF50998">
    <property type="entry name" value="Quinoprotein alcohol dehydrogenase-like"/>
    <property type="match status" value="1"/>
</dbReference>
<dbReference type="AlphaFoldDB" id="A0A2S8FRC1"/>
<feature type="transmembrane region" description="Helical" evidence="1">
    <location>
        <begin position="320"/>
        <end position="343"/>
    </location>
</feature>
<gene>
    <name evidence="2" type="ORF">C5Y83_14605</name>
</gene>
<feature type="transmembrane region" description="Helical" evidence="1">
    <location>
        <begin position="205"/>
        <end position="231"/>
    </location>
</feature>
<reference evidence="2 3" key="1">
    <citation type="submission" date="2018-02" db="EMBL/GenBank/DDBJ databases">
        <title>Comparative genomes isolates from brazilian mangrove.</title>
        <authorList>
            <person name="Araujo J.E."/>
            <person name="Taketani R.G."/>
            <person name="Silva M.C.P."/>
            <person name="Loureco M.V."/>
            <person name="Andreote F.D."/>
        </authorList>
    </citation>
    <scope>NUCLEOTIDE SEQUENCE [LARGE SCALE GENOMIC DNA]</scope>
    <source>
        <strain evidence="2 3">Hex-1 MGV</strain>
    </source>
</reference>
<evidence type="ECO:0008006" key="4">
    <source>
        <dbReference type="Google" id="ProtNLM"/>
    </source>
</evidence>
<dbReference type="InterPro" id="IPR015943">
    <property type="entry name" value="WD40/YVTN_repeat-like_dom_sf"/>
</dbReference>
<name>A0A2S8FRC1_9BACT</name>
<organism evidence="2 3">
    <name type="scientific">Blastopirellula marina</name>
    <dbReference type="NCBI Taxonomy" id="124"/>
    <lineage>
        <taxon>Bacteria</taxon>
        <taxon>Pseudomonadati</taxon>
        <taxon>Planctomycetota</taxon>
        <taxon>Planctomycetia</taxon>
        <taxon>Pirellulales</taxon>
        <taxon>Pirellulaceae</taxon>
        <taxon>Blastopirellula</taxon>
    </lineage>
</organism>
<keyword evidence="1" id="KW-0472">Membrane</keyword>
<comment type="caution">
    <text evidence="2">The sequence shown here is derived from an EMBL/GenBank/DDBJ whole genome shotgun (WGS) entry which is preliminary data.</text>
</comment>
<feature type="transmembrane region" description="Helical" evidence="1">
    <location>
        <begin position="291"/>
        <end position="308"/>
    </location>
</feature>
<evidence type="ECO:0000313" key="3">
    <source>
        <dbReference type="Proteomes" id="UP000238322"/>
    </source>
</evidence>
<feature type="transmembrane region" description="Helical" evidence="1">
    <location>
        <begin position="20"/>
        <end position="40"/>
    </location>
</feature>
<evidence type="ECO:0000256" key="1">
    <source>
        <dbReference type="SAM" id="Phobius"/>
    </source>
</evidence>
<dbReference type="OrthoDB" id="260214at2"/>
<dbReference type="Proteomes" id="UP000238322">
    <property type="component" value="Unassembled WGS sequence"/>
</dbReference>
<dbReference type="EMBL" id="PUHY01000010">
    <property type="protein sequence ID" value="PQO34729.1"/>
    <property type="molecule type" value="Genomic_DNA"/>
</dbReference>
<dbReference type="GO" id="GO:0005886">
    <property type="term" value="C:plasma membrane"/>
    <property type="evidence" value="ECO:0007669"/>
    <property type="project" value="UniProtKB-SubCell"/>
</dbReference>
<feature type="transmembrane region" description="Helical" evidence="1">
    <location>
        <begin position="251"/>
        <end position="279"/>
    </location>
</feature>
<dbReference type="InterPro" id="IPR011047">
    <property type="entry name" value="Quinoprotein_ADH-like_sf"/>
</dbReference>
<dbReference type="RefSeq" id="WP_105330459.1">
    <property type="nucleotide sequence ID" value="NZ_PUHY01000010.1"/>
</dbReference>
<dbReference type="GO" id="GO:0140359">
    <property type="term" value="F:ABC-type transporter activity"/>
    <property type="evidence" value="ECO:0007669"/>
    <property type="project" value="InterPro"/>
</dbReference>
<proteinExistence type="predicted"/>
<dbReference type="PANTHER" id="PTHR43471">
    <property type="entry name" value="ABC TRANSPORTER PERMEASE"/>
    <property type="match status" value="1"/>
</dbReference>
<protein>
    <recommendedName>
        <fullName evidence="4">ABC transporter permease</fullName>
    </recommendedName>
</protein>
<dbReference type="Gene3D" id="2.130.10.10">
    <property type="entry name" value="YVTN repeat-like/Quinoprotein amine dehydrogenase"/>
    <property type="match status" value="1"/>
</dbReference>
<dbReference type="Pfam" id="PF12679">
    <property type="entry name" value="ABC2_membrane_2"/>
    <property type="match status" value="1"/>
</dbReference>
<accession>A0A2S8FRC1</accession>
<evidence type="ECO:0000313" key="2">
    <source>
        <dbReference type="EMBL" id="PQO34729.1"/>
    </source>
</evidence>